<name>A0A8J3EV11_9ACTN</name>
<evidence type="ECO:0000313" key="3">
    <source>
        <dbReference type="EMBL" id="GGI08747.1"/>
    </source>
</evidence>
<dbReference type="CDD" id="cd07344">
    <property type="entry name" value="M48_yhfN_like"/>
    <property type="match status" value="1"/>
</dbReference>
<organism evidence="3 4">
    <name type="scientific">Egicoccus halophilus</name>
    <dbReference type="NCBI Taxonomy" id="1670830"/>
    <lineage>
        <taxon>Bacteria</taxon>
        <taxon>Bacillati</taxon>
        <taxon>Actinomycetota</taxon>
        <taxon>Nitriliruptoria</taxon>
        <taxon>Egicoccales</taxon>
        <taxon>Egicoccaceae</taxon>
        <taxon>Egicoccus</taxon>
    </lineage>
</organism>
<proteinExistence type="predicted"/>
<reference evidence="3" key="2">
    <citation type="submission" date="2020-09" db="EMBL/GenBank/DDBJ databases">
        <authorList>
            <person name="Sun Q."/>
            <person name="Zhou Y."/>
        </authorList>
    </citation>
    <scope>NUCLEOTIDE SEQUENCE</scope>
    <source>
        <strain evidence="3">CGMCC 1.14988</strain>
    </source>
</reference>
<feature type="region of interest" description="Disordered" evidence="1">
    <location>
        <begin position="1"/>
        <end position="28"/>
    </location>
</feature>
<feature type="region of interest" description="Disordered" evidence="1">
    <location>
        <begin position="176"/>
        <end position="240"/>
    </location>
</feature>
<comment type="caution">
    <text evidence="3">The sequence shown here is derived from an EMBL/GenBank/DDBJ whole genome shotgun (WGS) entry which is preliminary data.</text>
</comment>
<dbReference type="RefSeq" id="WP_229730675.1">
    <property type="nucleotide sequence ID" value="NZ_BMHA01000013.1"/>
</dbReference>
<dbReference type="InterPro" id="IPR002725">
    <property type="entry name" value="YgjP-like_metallopeptidase"/>
</dbReference>
<dbReference type="Gene3D" id="3.30.2010.10">
    <property type="entry name" value="Metalloproteases ('zincins'), catalytic domain"/>
    <property type="match status" value="1"/>
</dbReference>
<dbReference type="PANTHER" id="PTHR30399">
    <property type="entry name" value="UNCHARACTERIZED PROTEIN YGJP"/>
    <property type="match status" value="1"/>
</dbReference>
<dbReference type="InterPro" id="IPR053136">
    <property type="entry name" value="UTP_pyrophosphatase-like"/>
</dbReference>
<evidence type="ECO:0000256" key="1">
    <source>
        <dbReference type="SAM" id="MobiDB-lite"/>
    </source>
</evidence>
<reference evidence="3" key="1">
    <citation type="journal article" date="2014" name="Int. J. Syst. Evol. Microbiol.">
        <title>Complete genome sequence of Corynebacterium casei LMG S-19264T (=DSM 44701T), isolated from a smear-ripened cheese.</title>
        <authorList>
            <consortium name="US DOE Joint Genome Institute (JGI-PGF)"/>
            <person name="Walter F."/>
            <person name="Albersmeier A."/>
            <person name="Kalinowski J."/>
            <person name="Ruckert C."/>
        </authorList>
    </citation>
    <scope>NUCLEOTIDE SEQUENCE</scope>
    <source>
        <strain evidence="3">CGMCC 1.14988</strain>
    </source>
</reference>
<dbReference type="PANTHER" id="PTHR30399:SF1">
    <property type="entry name" value="UTP PYROPHOSPHATASE"/>
    <property type="match status" value="1"/>
</dbReference>
<dbReference type="Proteomes" id="UP000650511">
    <property type="component" value="Unassembled WGS sequence"/>
</dbReference>
<dbReference type="EMBL" id="BMHA01000013">
    <property type="protein sequence ID" value="GGI08747.1"/>
    <property type="molecule type" value="Genomic_DNA"/>
</dbReference>
<accession>A0A8J3EV11</accession>
<evidence type="ECO:0000259" key="2">
    <source>
        <dbReference type="Pfam" id="PF01863"/>
    </source>
</evidence>
<keyword evidence="4" id="KW-1185">Reference proteome</keyword>
<dbReference type="AlphaFoldDB" id="A0A8J3EV11"/>
<gene>
    <name evidence="3" type="ORF">GCM10011354_30630</name>
</gene>
<protein>
    <recommendedName>
        <fullName evidence="2">YgjP-like metallopeptidase domain-containing protein</fullName>
    </recommendedName>
</protein>
<sequence length="240" mass="25959">MAVEYRPAEPGRPQLQIHRSPRRRRSASAALDGGAVVVRLPAGLGTAEEERLIEQLVGRITRRHRRDQLGGDVALEARARRLAARYLDGVAFRSVQWSSRMGRRHGSCTPETRDIRISDRLASAPDWVLDAVLVHELAHLRERGHGPAFRALVRRYPATERARGWLEGYDAGRLAAATPGDDGRLPAVIPDGDGRAAAMPDDDGRLPAVIGDRDGPAAADPSSSPQDGDEFPSASSSSSC</sequence>
<evidence type="ECO:0000313" key="4">
    <source>
        <dbReference type="Proteomes" id="UP000650511"/>
    </source>
</evidence>
<feature type="domain" description="YgjP-like metallopeptidase" evidence="2">
    <location>
        <begin position="76"/>
        <end position="167"/>
    </location>
</feature>
<dbReference type="Pfam" id="PF01863">
    <property type="entry name" value="YgjP-like"/>
    <property type="match status" value="1"/>
</dbReference>